<accession>R7UD29</accession>
<dbReference type="EMBL" id="KB302777">
    <property type="protein sequence ID" value="ELU03889.1"/>
    <property type="molecule type" value="Genomic_DNA"/>
</dbReference>
<dbReference type="PANTHER" id="PTHR46189:SF1">
    <property type="entry name" value="LD41958P"/>
    <property type="match status" value="1"/>
</dbReference>
<dbReference type="InterPro" id="IPR015943">
    <property type="entry name" value="WD40/YVTN_repeat-like_dom_sf"/>
</dbReference>
<keyword evidence="5" id="KW-0967">Endosome</keyword>
<dbReference type="Proteomes" id="UP000014760">
    <property type="component" value="Unassembled WGS sequence"/>
</dbReference>
<reference evidence="11 13" key="2">
    <citation type="journal article" date="2013" name="Nature">
        <title>Insights into bilaterian evolution from three spiralian genomes.</title>
        <authorList>
            <person name="Simakov O."/>
            <person name="Marletaz F."/>
            <person name="Cho S.J."/>
            <person name="Edsinger-Gonzales E."/>
            <person name="Havlak P."/>
            <person name="Hellsten U."/>
            <person name="Kuo D.H."/>
            <person name="Larsson T."/>
            <person name="Lv J."/>
            <person name="Arendt D."/>
            <person name="Savage R."/>
            <person name="Osoegawa K."/>
            <person name="de Jong P."/>
            <person name="Grimwood J."/>
            <person name="Chapman J.A."/>
            <person name="Shapiro H."/>
            <person name="Aerts A."/>
            <person name="Otillar R.P."/>
            <person name="Terry A.Y."/>
            <person name="Boore J.L."/>
            <person name="Grigoriev I.V."/>
            <person name="Lindberg D.R."/>
            <person name="Seaver E.C."/>
            <person name="Weisblat D.A."/>
            <person name="Putnam N.H."/>
            <person name="Rokhsar D.S."/>
        </authorList>
    </citation>
    <scope>NUCLEOTIDE SEQUENCE</scope>
    <source>
        <strain evidence="11 13">I ESC-2004</strain>
    </source>
</reference>
<dbReference type="InterPro" id="IPR001680">
    <property type="entry name" value="WD40_rpt"/>
</dbReference>
<dbReference type="GO" id="GO:0008270">
    <property type="term" value="F:zinc ion binding"/>
    <property type="evidence" value="ECO:0007669"/>
    <property type="project" value="UniProtKB-KW"/>
</dbReference>
<dbReference type="HOGENOM" id="CLU_046919_0_0_1"/>
<dbReference type="SUPFAM" id="SSF50978">
    <property type="entry name" value="WD40 repeat-like"/>
    <property type="match status" value="1"/>
</dbReference>
<feature type="repeat" description="WD" evidence="9">
    <location>
        <begin position="228"/>
        <end position="269"/>
    </location>
</feature>
<dbReference type="EnsemblMetazoa" id="CapteT228655">
    <property type="protein sequence ID" value="CapteP228655"/>
    <property type="gene ID" value="CapteG228655"/>
</dbReference>
<dbReference type="FunCoup" id="R7UD29">
    <property type="interactions" value="1102"/>
</dbReference>
<dbReference type="EMBL" id="AMQN01008307">
    <property type="status" value="NOT_ANNOTATED_CDS"/>
    <property type="molecule type" value="Genomic_DNA"/>
</dbReference>
<evidence type="ECO:0000256" key="1">
    <source>
        <dbReference type="ARBA" id="ARBA00004412"/>
    </source>
</evidence>
<dbReference type="FunFam" id="3.30.40.10:FF:000105">
    <property type="entry name" value="WD repeat and FYVE domain-containing protein 2"/>
    <property type="match status" value="1"/>
</dbReference>
<dbReference type="SMART" id="SM00320">
    <property type="entry name" value="WD40"/>
    <property type="match status" value="6"/>
</dbReference>
<dbReference type="OMA" id="EIRCLRW"/>
<sequence>MRKPELINKLEGINDVINMAVIIPREDGVISVSDDRTVRVWLKRDSGQYWPSICHSMASAASSLDLNQETRRLFIGQDNGTISEFQLSEDFNSMPHTRDYVAHQGRVTALLFALYNEWVLSCGRDKYFQWHCSETGRRLGGYQTAAWCTCLSFDKQTNYTFVGDFGGQITVLKVSNNGFEVITTLKGHSGSVRCLAWDEERNLLFSGSFDQSIIVWDIGGQKGTAFELQGHRDKVQTLSYSGLSRELLSSGDEGVLTIWDMNAKRQETPDWAESDACMKCGSPFFWNVKSMWEQKTIGVRQHHCRKCGQAICSKCSMDRSTIPVMGYEHEVRVCVECKQSITECVPMATFHDMRHAVLSMHLDVQKKQLLTVGKDRIIRLWDVGNILS</sequence>
<reference evidence="13" key="1">
    <citation type="submission" date="2012-12" db="EMBL/GenBank/DDBJ databases">
        <authorList>
            <person name="Hellsten U."/>
            <person name="Grimwood J."/>
            <person name="Chapman J.A."/>
            <person name="Shapiro H."/>
            <person name="Aerts A."/>
            <person name="Otillar R.P."/>
            <person name="Terry A.Y."/>
            <person name="Boore J.L."/>
            <person name="Simakov O."/>
            <person name="Marletaz F."/>
            <person name="Cho S.-J."/>
            <person name="Edsinger-Gonzales E."/>
            <person name="Havlak P."/>
            <person name="Kuo D.-H."/>
            <person name="Larsson T."/>
            <person name="Lv J."/>
            <person name="Arendt D."/>
            <person name="Savage R."/>
            <person name="Osoegawa K."/>
            <person name="de Jong P."/>
            <person name="Lindberg D.R."/>
            <person name="Seaver E.C."/>
            <person name="Weisblat D.A."/>
            <person name="Putnam N.H."/>
            <person name="Grigoriev I.V."/>
            <person name="Rokhsar D.S."/>
        </authorList>
    </citation>
    <scope>NUCLEOTIDE SEQUENCE</scope>
    <source>
        <strain evidence="13">I ESC-2004</strain>
    </source>
</reference>
<evidence type="ECO:0000259" key="10">
    <source>
        <dbReference type="PROSITE" id="PS50178"/>
    </source>
</evidence>
<dbReference type="Pfam" id="PF00400">
    <property type="entry name" value="WD40"/>
    <property type="match status" value="4"/>
</dbReference>
<evidence type="ECO:0000256" key="4">
    <source>
        <dbReference type="ARBA" id="ARBA00022737"/>
    </source>
</evidence>
<keyword evidence="7" id="KW-0862">Zinc</keyword>
<dbReference type="AlphaFoldDB" id="R7UD29"/>
<evidence type="ECO:0000256" key="6">
    <source>
        <dbReference type="ARBA" id="ARBA00022771"/>
    </source>
</evidence>
<evidence type="ECO:0000256" key="3">
    <source>
        <dbReference type="ARBA" id="ARBA00022723"/>
    </source>
</evidence>
<dbReference type="GO" id="GO:0005769">
    <property type="term" value="C:early endosome"/>
    <property type="evidence" value="ECO:0007669"/>
    <property type="project" value="UniProtKB-SubCell"/>
</dbReference>
<dbReference type="InterPro" id="IPR011011">
    <property type="entry name" value="Znf_FYVE_PHD"/>
</dbReference>
<gene>
    <name evidence="11" type="ORF">CAPTEDRAFT_228655</name>
</gene>
<keyword evidence="4" id="KW-0677">Repeat</keyword>
<dbReference type="STRING" id="283909.R7UD29"/>
<dbReference type="InterPro" id="IPR036322">
    <property type="entry name" value="WD40_repeat_dom_sf"/>
</dbReference>
<dbReference type="OrthoDB" id="63070at2759"/>
<dbReference type="SUPFAM" id="SSF57903">
    <property type="entry name" value="FYVE/PHD zinc finger"/>
    <property type="match status" value="1"/>
</dbReference>
<dbReference type="PROSITE" id="PS00678">
    <property type="entry name" value="WD_REPEATS_1"/>
    <property type="match status" value="2"/>
</dbReference>
<dbReference type="Pfam" id="PF01363">
    <property type="entry name" value="FYVE"/>
    <property type="match status" value="1"/>
</dbReference>
<dbReference type="PROSITE" id="PS50082">
    <property type="entry name" value="WD_REPEATS_2"/>
    <property type="match status" value="3"/>
</dbReference>
<evidence type="ECO:0000256" key="2">
    <source>
        <dbReference type="ARBA" id="ARBA00022574"/>
    </source>
</evidence>
<reference evidence="12" key="3">
    <citation type="submission" date="2015-06" db="UniProtKB">
        <authorList>
            <consortium name="EnsemblMetazoa"/>
        </authorList>
    </citation>
    <scope>IDENTIFICATION</scope>
</reference>
<evidence type="ECO:0000256" key="7">
    <source>
        <dbReference type="ARBA" id="ARBA00022833"/>
    </source>
</evidence>
<keyword evidence="3" id="KW-0479">Metal-binding</keyword>
<organism evidence="11">
    <name type="scientific">Capitella teleta</name>
    <name type="common">Polychaete worm</name>
    <dbReference type="NCBI Taxonomy" id="283909"/>
    <lineage>
        <taxon>Eukaryota</taxon>
        <taxon>Metazoa</taxon>
        <taxon>Spiralia</taxon>
        <taxon>Lophotrochozoa</taxon>
        <taxon>Annelida</taxon>
        <taxon>Polychaeta</taxon>
        <taxon>Sedentaria</taxon>
        <taxon>Scolecida</taxon>
        <taxon>Capitellidae</taxon>
        <taxon>Capitella</taxon>
    </lineage>
</organism>
<evidence type="ECO:0000313" key="11">
    <source>
        <dbReference type="EMBL" id="ELU03889.1"/>
    </source>
</evidence>
<dbReference type="SMART" id="SM00064">
    <property type="entry name" value="FYVE"/>
    <property type="match status" value="1"/>
</dbReference>
<proteinExistence type="predicted"/>
<evidence type="ECO:0000256" key="9">
    <source>
        <dbReference type="PROSITE-ProRule" id="PRU00221"/>
    </source>
</evidence>
<name>R7UD29_CAPTE</name>
<dbReference type="PROSITE" id="PS50178">
    <property type="entry name" value="ZF_FYVE"/>
    <property type="match status" value="1"/>
</dbReference>
<keyword evidence="6 8" id="KW-0863">Zinc-finger</keyword>
<evidence type="ECO:0000313" key="12">
    <source>
        <dbReference type="EnsemblMetazoa" id="CapteP228655"/>
    </source>
</evidence>
<dbReference type="InterPro" id="IPR013083">
    <property type="entry name" value="Znf_RING/FYVE/PHD"/>
</dbReference>
<evidence type="ECO:0000256" key="8">
    <source>
        <dbReference type="PROSITE-ProRule" id="PRU00091"/>
    </source>
</evidence>
<dbReference type="InterPro" id="IPR000306">
    <property type="entry name" value="Znf_FYVE"/>
</dbReference>
<dbReference type="PANTHER" id="PTHR46189">
    <property type="entry name" value="LD41958P"/>
    <property type="match status" value="1"/>
</dbReference>
<dbReference type="PRINTS" id="PR00320">
    <property type="entry name" value="GPROTEINBRPT"/>
</dbReference>
<feature type="repeat" description="WD" evidence="9">
    <location>
        <begin position="185"/>
        <end position="218"/>
    </location>
</feature>
<feature type="repeat" description="WD" evidence="9">
    <location>
        <begin position="350"/>
        <end position="383"/>
    </location>
</feature>
<dbReference type="CDD" id="cd15718">
    <property type="entry name" value="FYVE_WDFY1_like"/>
    <property type="match status" value="1"/>
</dbReference>
<dbReference type="PROSITE" id="PS50294">
    <property type="entry name" value="WD_REPEATS_REGION"/>
    <property type="match status" value="3"/>
</dbReference>
<dbReference type="Gene3D" id="2.130.10.10">
    <property type="entry name" value="YVTN repeat-like/Quinoprotein amine dehydrogenase"/>
    <property type="match status" value="2"/>
</dbReference>
<keyword evidence="13" id="KW-1185">Reference proteome</keyword>
<feature type="domain" description="FYVE-type" evidence="10">
    <location>
        <begin position="271"/>
        <end position="342"/>
    </location>
</feature>
<dbReference type="InterPro" id="IPR042234">
    <property type="entry name" value="WDFY1/WDFY2"/>
</dbReference>
<dbReference type="InterPro" id="IPR019775">
    <property type="entry name" value="WD40_repeat_CS"/>
</dbReference>
<comment type="subcellular location">
    <subcellularLocation>
        <location evidence="1">Early endosome</location>
    </subcellularLocation>
</comment>
<protein>
    <recommendedName>
        <fullName evidence="10">FYVE-type domain-containing protein</fullName>
    </recommendedName>
</protein>
<dbReference type="InterPro" id="IPR017455">
    <property type="entry name" value="Znf_FYVE-rel"/>
</dbReference>
<dbReference type="Gene3D" id="3.30.40.10">
    <property type="entry name" value="Zinc/RING finger domain, C3HC4 (zinc finger)"/>
    <property type="match status" value="1"/>
</dbReference>
<keyword evidence="2 9" id="KW-0853">WD repeat</keyword>
<evidence type="ECO:0000256" key="5">
    <source>
        <dbReference type="ARBA" id="ARBA00022753"/>
    </source>
</evidence>
<dbReference type="InterPro" id="IPR020472">
    <property type="entry name" value="WD40_PAC1"/>
</dbReference>
<evidence type="ECO:0000313" key="13">
    <source>
        <dbReference type="Proteomes" id="UP000014760"/>
    </source>
</evidence>